<organism evidence="5 6">
    <name type="scientific">Schleiferia thermophila</name>
    <dbReference type="NCBI Taxonomy" id="884107"/>
    <lineage>
        <taxon>Bacteria</taxon>
        <taxon>Pseudomonadati</taxon>
        <taxon>Bacteroidota</taxon>
        <taxon>Flavobacteriia</taxon>
        <taxon>Flavobacteriales</taxon>
        <taxon>Schleiferiaceae</taxon>
        <taxon>Schleiferia</taxon>
    </lineage>
</organism>
<evidence type="ECO:0000313" key="5">
    <source>
        <dbReference type="EMBL" id="RCX02272.1"/>
    </source>
</evidence>
<dbReference type="Pfam" id="PF00491">
    <property type="entry name" value="Arginase"/>
    <property type="match status" value="1"/>
</dbReference>
<protein>
    <submittedName>
        <fullName evidence="5">Formiminoglutamase</fullName>
    </submittedName>
</protein>
<evidence type="ECO:0000256" key="3">
    <source>
        <dbReference type="PROSITE-ProRule" id="PRU00742"/>
    </source>
</evidence>
<feature type="coiled-coil region" evidence="4">
    <location>
        <begin position="125"/>
        <end position="152"/>
    </location>
</feature>
<dbReference type="CDD" id="cd09988">
    <property type="entry name" value="Formimidoylglutamase"/>
    <property type="match status" value="1"/>
</dbReference>
<name>A0A368ZZ28_9FLAO</name>
<evidence type="ECO:0000313" key="6">
    <source>
        <dbReference type="Proteomes" id="UP000253517"/>
    </source>
</evidence>
<evidence type="ECO:0000256" key="2">
    <source>
        <dbReference type="ARBA" id="ARBA00022801"/>
    </source>
</evidence>
<dbReference type="PROSITE" id="PS51409">
    <property type="entry name" value="ARGINASE_2"/>
    <property type="match status" value="1"/>
</dbReference>
<dbReference type="EMBL" id="QPJS01000004">
    <property type="protein sequence ID" value="RCX02272.1"/>
    <property type="molecule type" value="Genomic_DNA"/>
</dbReference>
<sequence length="356" mass="39647">MENRIESPAMERLTFVSEEMVKAQIISRPGEIKLGNICTIPQDEGELFSLLQNPEIKYVIVGIPEDIGIRANFGRAGAESAWRYFLQALLNMQSNDVFKGKNLAILGSLNLNDLMATASGLNPQHDADLQKLRELTNEIDQVVAEMTELIAMHNKVLIVVGGGHNNAFPIIKGYAKALSKPMAVMNFDMHADLRAPEGRHSGNGFSYAIQNNLIKYYHIFGLQSEFNNEQIFKTIEKYSDIVTYTSYDELLSVKRSEWLLMMDRALENFSIEPCGLEIDLDAVTGYPASAFNPCGFSPEMMRSLIKRATALLEIKYVHLAEAAPELATLPIEKLAAGKFLAQIALDVIKSLEKKSN</sequence>
<comment type="caution">
    <text evidence="5">The sequence shown here is derived from an EMBL/GenBank/DDBJ whole genome shotgun (WGS) entry which is preliminary data.</text>
</comment>
<dbReference type="GO" id="GO:0033389">
    <property type="term" value="P:putrescine biosynthetic process from arginine, via agmatine"/>
    <property type="evidence" value="ECO:0007669"/>
    <property type="project" value="TreeGrafter"/>
</dbReference>
<dbReference type="InterPro" id="IPR006035">
    <property type="entry name" value="Ureohydrolase"/>
</dbReference>
<dbReference type="AlphaFoldDB" id="A0A368ZZ28"/>
<dbReference type="GO" id="GO:0046872">
    <property type="term" value="F:metal ion binding"/>
    <property type="evidence" value="ECO:0007669"/>
    <property type="project" value="UniProtKB-KW"/>
</dbReference>
<dbReference type="SUPFAM" id="SSF52768">
    <property type="entry name" value="Arginase/deacetylase"/>
    <property type="match status" value="1"/>
</dbReference>
<dbReference type="PANTHER" id="PTHR11358:SF26">
    <property type="entry name" value="GUANIDINO ACID HYDROLASE, MITOCHONDRIAL"/>
    <property type="match status" value="1"/>
</dbReference>
<dbReference type="PANTHER" id="PTHR11358">
    <property type="entry name" value="ARGINASE/AGMATINASE"/>
    <property type="match status" value="1"/>
</dbReference>
<proteinExistence type="inferred from homology"/>
<dbReference type="RefSeq" id="WP_114366384.1">
    <property type="nucleotide sequence ID" value="NZ_BHZF01000006.1"/>
</dbReference>
<evidence type="ECO:0000256" key="1">
    <source>
        <dbReference type="ARBA" id="ARBA00022723"/>
    </source>
</evidence>
<dbReference type="InterPro" id="IPR023696">
    <property type="entry name" value="Ureohydrolase_dom_sf"/>
</dbReference>
<keyword evidence="2" id="KW-0378">Hydrolase</keyword>
<comment type="similarity">
    <text evidence="3">Belongs to the arginase family.</text>
</comment>
<dbReference type="GO" id="GO:0008783">
    <property type="term" value="F:agmatinase activity"/>
    <property type="evidence" value="ECO:0007669"/>
    <property type="project" value="TreeGrafter"/>
</dbReference>
<evidence type="ECO:0000256" key="4">
    <source>
        <dbReference type="SAM" id="Coils"/>
    </source>
</evidence>
<keyword evidence="1" id="KW-0479">Metal-binding</keyword>
<keyword evidence="4" id="KW-0175">Coiled coil</keyword>
<accession>A0A368ZZ28</accession>
<gene>
    <name evidence="5" type="ORF">DES35_10431</name>
</gene>
<dbReference type="Gene3D" id="3.40.800.10">
    <property type="entry name" value="Ureohydrolase domain"/>
    <property type="match status" value="1"/>
</dbReference>
<reference evidence="5 6" key="1">
    <citation type="submission" date="2018-07" db="EMBL/GenBank/DDBJ databases">
        <title>Genomic Encyclopedia of Type Strains, Phase IV (KMG-IV): sequencing the most valuable type-strain genomes for metagenomic binning, comparative biology and taxonomic classification.</title>
        <authorList>
            <person name="Goeker M."/>
        </authorList>
    </citation>
    <scope>NUCLEOTIDE SEQUENCE [LARGE SCALE GENOMIC DNA]</scope>
    <source>
        <strain evidence="5 6">DSM 21410</strain>
    </source>
</reference>
<keyword evidence="6" id="KW-1185">Reference proteome</keyword>
<dbReference type="Proteomes" id="UP000253517">
    <property type="component" value="Unassembled WGS sequence"/>
</dbReference>